<sequence>MTNRPTPDQFFDGDMYRAIWPMGSEKIELLSGHPLFYGSFNQADAEAAERAFPGRRATIEPWYGELGNLILHASTCTPETCSEWPVEEV</sequence>
<gene>
    <name evidence="1" type="ORF">ETD96_42705</name>
</gene>
<dbReference type="EMBL" id="VCKZ01000628">
    <property type="protein sequence ID" value="TMR25357.1"/>
    <property type="molecule type" value="Genomic_DNA"/>
</dbReference>
<proteinExistence type="predicted"/>
<accession>A0A5S4FWZ5</accession>
<evidence type="ECO:0000313" key="2">
    <source>
        <dbReference type="Proteomes" id="UP000305238"/>
    </source>
</evidence>
<organism evidence="1 2">
    <name type="scientific">Actinomadura geliboluensis</name>
    <dbReference type="NCBI Taxonomy" id="882440"/>
    <lineage>
        <taxon>Bacteria</taxon>
        <taxon>Bacillati</taxon>
        <taxon>Actinomycetota</taxon>
        <taxon>Actinomycetes</taxon>
        <taxon>Streptosporangiales</taxon>
        <taxon>Thermomonosporaceae</taxon>
        <taxon>Actinomadura</taxon>
    </lineage>
</organism>
<name>A0A5S4FWZ5_9ACTN</name>
<protein>
    <submittedName>
        <fullName evidence="1">Uncharacterized protein</fullName>
    </submittedName>
</protein>
<dbReference type="OrthoDB" id="9799703at2"/>
<dbReference type="Proteomes" id="UP000305238">
    <property type="component" value="Unassembled WGS sequence"/>
</dbReference>
<reference evidence="1 2" key="1">
    <citation type="submission" date="2019-05" db="EMBL/GenBank/DDBJ databases">
        <title>Draft genome sequence of Actinomadura geliboluensis A8036.</title>
        <authorList>
            <person name="Saricaoglu S."/>
            <person name="Isik K."/>
        </authorList>
    </citation>
    <scope>NUCLEOTIDE SEQUENCE [LARGE SCALE GENOMIC DNA]</scope>
    <source>
        <strain evidence="1 2">A8036</strain>
    </source>
</reference>
<evidence type="ECO:0000313" key="1">
    <source>
        <dbReference type="EMBL" id="TMR25357.1"/>
    </source>
</evidence>
<comment type="caution">
    <text evidence="1">The sequence shown here is derived from an EMBL/GenBank/DDBJ whole genome shotgun (WGS) entry which is preliminary data.</text>
</comment>
<dbReference type="AlphaFoldDB" id="A0A5S4FWZ5"/>
<keyword evidence="2" id="KW-1185">Reference proteome</keyword>
<dbReference type="RefSeq" id="WP_138642173.1">
    <property type="nucleotide sequence ID" value="NZ_JBIAFF010000007.1"/>
</dbReference>